<dbReference type="Pfam" id="PF16656">
    <property type="entry name" value="Pur_ac_phosph_N"/>
    <property type="match status" value="1"/>
</dbReference>
<dbReference type="Proteomes" id="UP001594351">
    <property type="component" value="Unassembled WGS sequence"/>
</dbReference>
<name>A0ABV6YQZ2_UNCC1</name>
<proteinExistence type="predicted"/>
<dbReference type="Pfam" id="PF13385">
    <property type="entry name" value="Laminin_G_3"/>
    <property type="match status" value="3"/>
</dbReference>
<keyword evidence="3" id="KW-1133">Transmembrane helix</keyword>
<dbReference type="InterPro" id="IPR015914">
    <property type="entry name" value="PAPs_N"/>
</dbReference>
<evidence type="ECO:0000313" key="7">
    <source>
        <dbReference type="Proteomes" id="UP001594351"/>
    </source>
</evidence>
<evidence type="ECO:0000259" key="5">
    <source>
        <dbReference type="PROSITE" id="PS50853"/>
    </source>
</evidence>
<organism evidence="6 7">
    <name type="scientific">candidate division CSSED10-310 bacterium</name>
    <dbReference type="NCBI Taxonomy" id="2855610"/>
    <lineage>
        <taxon>Bacteria</taxon>
        <taxon>Bacteria division CSSED10-310</taxon>
    </lineage>
</organism>
<dbReference type="Gene3D" id="2.60.40.10">
    <property type="entry name" value="Immunoglobulins"/>
    <property type="match status" value="3"/>
</dbReference>
<dbReference type="Gene3D" id="2.60.120.200">
    <property type="match status" value="3"/>
</dbReference>
<dbReference type="InterPro" id="IPR013320">
    <property type="entry name" value="ConA-like_dom_sf"/>
</dbReference>
<evidence type="ECO:0000256" key="3">
    <source>
        <dbReference type="SAM" id="Phobius"/>
    </source>
</evidence>
<feature type="domain" description="Fibronectin type-III" evidence="5">
    <location>
        <begin position="767"/>
        <end position="863"/>
    </location>
</feature>
<protein>
    <submittedName>
        <fullName evidence="6">LamG-like jellyroll fold domain-containing protein</fullName>
    </submittedName>
</protein>
<dbReference type="PROSITE" id="PS51257">
    <property type="entry name" value="PROKAR_LIPOPROTEIN"/>
    <property type="match status" value="1"/>
</dbReference>
<keyword evidence="1 4" id="KW-0732">Signal</keyword>
<dbReference type="PANTHER" id="PTHR47635">
    <property type="entry name" value="CUB DOMAIN-CONTAINING PROTEIN"/>
    <property type="match status" value="1"/>
</dbReference>
<evidence type="ECO:0000256" key="1">
    <source>
        <dbReference type="ARBA" id="ARBA00022729"/>
    </source>
</evidence>
<dbReference type="InterPro" id="IPR013783">
    <property type="entry name" value="Ig-like_fold"/>
</dbReference>
<dbReference type="EMBL" id="JBHPBY010000002">
    <property type="protein sequence ID" value="MFC1848624.1"/>
    <property type="molecule type" value="Genomic_DNA"/>
</dbReference>
<dbReference type="InterPro" id="IPR008963">
    <property type="entry name" value="Purple_acid_Pase-like_N"/>
</dbReference>
<dbReference type="PROSITE" id="PS50853">
    <property type="entry name" value="FN3"/>
    <property type="match status" value="4"/>
</dbReference>
<feature type="chain" id="PRO_5045809020" evidence="4">
    <location>
        <begin position="34"/>
        <end position="1586"/>
    </location>
</feature>
<dbReference type="SMART" id="SM00560">
    <property type="entry name" value="LamGL"/>
    <property type="match status" value="3"/>
</dbReference>
<feature type="signal peptide" evidence="4">
    <location>
        <begin position="1"/>
        <end position="33"/>
    </location>
</feature>
<dbReference type="PANTHER" id="PTHR47635:SF2">
    <property type="entry name" value="LAMG-LIKE JELLYROLL FOLD DOMAIN-CONTAINING PROTEIN"/>
    <property type="match status" value="1"/>
</dbReference>
<dbReference type="CDD" id="cd00063">
    <property type="entry name" value="FN3"/>
    <property type="match status" value="1"/>
</dbReference>
<feature type="domain" description="Fibronectin type-III" evidence="5">
    <location>
        <begin position="1169"/>
        <end position="1256"/>
    </location>
</feature>
<feature type="domain" description="Fibronectin type-III" evidence="5">
    <location>
        <begin position="1066"/>
        <end position="1158"/>
    </location>
</feature>
<feature type="transmembrane region" description="Helical" evidence="3">
    <location>
        <begin position="1559"/>
        <end position="1578"/>
    </location>
</feature>
<dbReference type="Gene3D" id="2.60.40.380">
    <property type="entry name" value="Purple acid phosphatase-like, N-terminal"/>
    <property type="match status" value="1"/>
</dbReference>
<keyword evidence="2" id="KW-1015">Disulfide bond</keyword>
<sequence length="1586" mass="171440">MFLTFKKHYYFNYSFSACIWALLYLLHSFTPCAADITTGLVAYYPFNGNANDESSTGNHGTANGAVLTTDRFNQADSAYSFDGLNDYIQAAHHAALNVSNSTVSAWIKSNDMTKLNQDIISKTQSGGYGLSINDDGAGPNIFGLALHISGSYRYVLSNEHLDSNRWYHVCGTFDGTTARFYVDGYLEGEESFSGTVTNNTSPLVIGNESVQLYDPFDGKIDDVRIYNRTLTETEVKELYDSESGLVAYYPFNSNANDESGSGNDGTANGAVLTDDRFGSVDSAYFFDGSDDYISVPNSSSLELLNDMTITAWINTSSTSSAFQIIARKGAPAAGTGSTSYAFYIRSNNELAFYFTGGTVHETANLDLIADVWYHVAVSFNNASNLVRLFVNGQRVYNVSEANSPVEYDYPFGIGRTNDPGQFFGGVIDEVRIYNRALSETEVKKLYDFESGLVAYYPFNGNAYDESGQGNHGTVNGATLTTDRFGEPDSAYLFDGSNDYIDSGNDTSIRINGPFTMAAWIEVNTFSDKNQGIIAKWSGVSPVNQRAYALILENQMVAANSVCVNTLGMGISSNGECTHGGSSVCNIVAADTVIPNPTWYHIVGVYEPGTAITLYLNGQQNVIYTDTIVASIHDAATNLIIGSQYDLGSSNYFFDGKIDDVRIYHRALSASEIQQLVADSTCQLQISPQTPTVEPGQSFEFSAANNMSNPVSVTWTLTQNNSGSATTGGSGTTFAYVAGSTEGTTDVLEATDGGGCLATTVTITINDPPGIVTHLIIAPGDEQNTLSWTNPSDADLAGILVLRKEGSYPDSPTDPTATVVFDASGTTVTDLSLTNGTTYYYSLYAYDSEPNYGAVVQRTGTPEAGVVDSEAPIINTGPFVEVIAPNAAVISWTTNESATSIIEYGPTDTYGDIITNDDYTTDHLILVDSLISSTLYHFKVGSDDPAGNGPTYSLDHTFTTPSAPDATAPQITAGPIVVNQTSSSGQVIWNSDDAARSELRYGTTSSYGFLVADPGYTSNHSTPLSGLNADTTYHYQITLYNVDGGTSVSGDYTFETLESDNTNAPVITGGPTCDTYAATPDTLWIRWSTDEISNSRVDFGMVSATYTDSSYDTTLVTEHVAVLTQLQPDQTYYYRVGSTDPEGNGPSYSSECSCTTLPAGTDTDPVILWGPEVDQHSVTQTSAVIMWQTDQPCISRIDYGETAGYGESRTNNRYARKHSMTITDLLPGTEYHYQVTSTSMDADSVASVDDVFWTNSDSNQSDPYFVSGPTVAYSGHNGGGEQSTVIVGETFVPSGHKVEIWMDGGKTSVPVKTLLDMELRIHHFIVITGLQAGESYLYQIETTDAYGNTAQTSVTKASRGFTVTLDTTDPVITVGPSTLYASDTKAIIAWTTDEVSDSRIELGSTPGLYTLSYEQPEYVDSHQILLSNLDQLGVTTIYYRVGSTDPVGNGRTWATGTIVLGSADLTGPVISNIDIQTSDITTRTISWDTDEMADSRVVFGDSGAYGHSIMDSNWKSAHELTLSNLDPDRTYYYRIRSKDPAGNWSQSDEYSFYVDYVPELSPLAFFLLITVLSLVILRFKSRCPGHN</sequence>
<keyword evidence="3" id="KW-0472">Membrane</keyword>
<comment type="caution">
    <text evidence="6">The sequence shown here is derived from an EMBL/GenBank/DDBJ whole genome shotgun (WGS) entry which is preliminary data.</text>
</comment>
<gene>
    <name evidence="6" type="ORF">ACFL27_00305</name>
</gene>
<feature type="domain" description="Fibronectin type-III" evidence="5">
    <location>
        <begin position="873"/>
        <end position="962"/>
    </location>
</feature>
<dbReference type="SUPFAM" id="SSF49265">
    <property type="entry name" value="Fibronectin type III"/>
    <property type="match status" value="3"/>
</dbReference>
<dbReference type="InterPro" id="IPR003961">
    <property type="entry name" value="FN3_dom"/>
</dbReference>
<evidence type="ECO:0000313" key="6">
    <source>
        <dbReference type="EMBL" id="MFC1848624.1"/>
    </source>
</evidence>
<dbReference type="SUPFAM" id="SSF49363">
    <property type="entry name" value="Purple acid phosphatase, N-terminal domain"/>
    <property type="match status" value="3"/>
</dbReference>
<evidence type="ECO:0000256" key="2">
    <source>
        <dbReference type="ARBA" id="ARBA00023157"/>
    </source>
</evidence>
<keyword evidence="3" id="KW-0812">Transmembrane</keyword>
<dbReference type="InterPro" id="IPR006558">
    <property type="entry name" value="LamG-like"/>
</dbReference>
<accession>A0ABV6YQZ2</accession>
<keyword evidence="7" id="KW-1185">Reference proteome</keyword>
<dbReference type="SUPFAM" id="SSF49899">
    <property type="entry name" value="Concanavalin A-like lectins/glucanases"/>
    <property type="match status" value="3"/>
</dbReference>
<dbReference type="InterPro" id="IPR036116">
    <property type="entry name" value="FN3_sf"/>
</dbReference>
<dbReference type="SMART" id="SM00060">
    <property type="entry name" value="FN3"/>
    <property type="match status" value="6"/>
</dbReference>
<reference evidence="6 7" key="1">
    <citation type="submission" date="2024-09" db="EMBL/GenBank/DDBJ databases">
        <title>Laminarin stimulates single cell rates of sulfate reduction while oxygen inhibits transcriptomic activity in coastal marine sediment.</title>
        <authorList>
            <person name="Lindsay M."/>
            <person name="Orcutt B."/>
            <person name="Emerson D."/>
            <person name="Stepanauskas R."/>
            <person name="D'Angelo T."/>
        </authorList>
    </citation>
    <scope>NUCLEOTIDE SEQUENCE [LARGE SCALE GENOMIC DNA]</scope>
    <source>
        <strain evidence="6">SAG AM-311-K15</strain>
    </source>
</reference>
<evidence type="ECO:0000256" key="4">
    <source>
        <dbReference type="SAM" id="SignalP"/>
    </source>
</evidence>